<feature type="domain" description="Poly A polymerase head" evidence="9">
    <location>
        <begin position="28"/>
        <end position="151"/>
    </location>
</feature>
<organism evidence="11 12">
    <name type="scientific">Aureimonas jatrophae</name>
    <dbReference type="NCBI Taxonomy" id="1166073"/>
    <lineage>
        <taxon>Bacteria</taxon>
        <taxon>Pseudomonadati</taxon>
        <taxon>Pseudomonadota</taxon>
        <taxon>Alphaproteobacteria</taxon>
        <taxon>Hyphomicrobiales</taxon>
        <taxon>Aurantimonadaceae</taxon>
        <taxon>Aureimonas</taxon>
    </lineage>
</organism>
<dbReference type="InterPro" id="IPR002646">
    <property type="entry name" value="PolA_pol_head_dom"/>
</dbReference>
<evidence type="ECO:0000313" key="11">
    <source>
        <dbReference type="EMBL" id="SDN83757.1"/>
    </source>
</evidence>
<dbReference type="OrthoDB" id="9805698at2"/>
<keyword evidence="3" id="KW-0819">tRNA processing</keyword>
<dbReference type="GO" id="GO:0000049">
    <property type="term" value="F:tRNA binding"/>
    <property type="evidence" value="ECO:0007669"/>
    <property type="project" value="TreeGrafter"/>
</dbReference>
<dbReference type="GO" id="GO:0008033">
    <property type="term" value="P:tRNA processing"/>
    <property type="evidence" value="ECO:0007669"/>
    <property type="project" value="UniProtKB-KW"/>
</dbReference>
<evidence type="ECO:0000256" key="4">
    <source>
        <dbReference type="ARBA" id="ARBA00022695"/>
    </source>
</evidence>
<feature type="domain" description="tRNA nucleotidyltransferase/poly(A) polymerase RNA and SrmB- binding" evidence="10">
    <location>
        <begin position="189"/>
        <end position="238"/>
    </location>
</feature>
<evidence type="ECO:0000256" key="6">
    <source>
        <dbReference type="ARBA" id="ARBA00022741"/>
    </source>
</evidence>
<dbReference type="Pfam" id="PF01743">
    <property type="entry name" value="PolyA_pol"/>
    <property type="match status" value="1"/>
</dbReference>
<dbReference type="PANTHER" id="PTHR46173:SF1">
    <property type="entry name" value="CCA TRNA NUCLEOTIDYLTRANSFERASE 1, MITOCHONDRIAL"/>
    <property type="match status" value="1"/>
</dbReference>
<evidence type="ECO:0000256" key="2">
    <source>
        <dbReference type="ARBA" id="ARBA00022679"/>
    </source>
</evidence>
<dbReference type="PANTHER" id="PTHR46173">
    <property type="entry name" value="CCA TRNA NUCLEOTIDYLTRANSFERASE 1, MITOCHONDRIAL"/>
    <property type="match status" value="1"/>
</dbReference>
<comment type="similarity">
    <text evidence="8">Belongs to the tRNA nucleotidyltransferase/poly(A) polymerase family.</text>
</comment>
<evidence type="ECO:0000256" key="7">
    <source>
        <dbReference type="ARBA" id="ARBA00022842"/>
    </source>
</evidence>
<dbReference type="InterPro" id="IPR050264">
    <property type="entry name" value="Bact_CCA-adding_enz_type3_sf"/>
</dbReference>
<dbReference type="SUPFAM" id="SSF81891">
    <property type="entry name" value="Poly A polymerase C-terminal region-like"/>
    <property type="match status" value="1"/>
</dbReference>
<evidence type="ECO:0000256" key="8">
    <source>
        <dbReference type="RuleBase" id="RU003953"/>
    </source>
</evidence>
<evidence type="ECO:0000256" key="5">
    <source>
        <dbReference type="ARBA" id="ARBA00022723"/>
    </source>
</evidence>
<dbReference type="Proteomes" id="UP000198793">
    <property type="component" value="Unassembled WGS sequence"/>
</dbReference>
<name>A0A1H0EMT9_9HYPH</name>
<proteinExistence type="inferred from homology"/>
<evidence type="ECO:0000256" key="1">
    <source>
        <dbReference type="ARBA" id="ARBA00001946"/>
    </source>
</evidence>
<accession>A0A1H0EMT9</accession>
<dbReference type="SUPFAM" id="SSF81301">
    <property type="entry name" value="Nucleotidyltransferase"/>
    <property type="match status" value="1"/>
</dbReference>
<keyword evidence="5" id="KW-0479">Metal-binding</keyword>
<keyword evidence="4" id="KW-0548">Nucleotidyltransferase</keyword>
<dbReference type="InterPro" id="IPR043519">
    <property type="entry name" value="NT_sf"/>
</dbReference>
<evidence type="ECO:0000256" key="3">
    <source>
        <dbReference type="ARBA" id="ARBA00022694"/>
    </source>
</evidence>
<evidence type="ECO:0000259" key="9">
    <source>
        <dbReference type="Pfam" id="PF01743"/>
    </source>
</evidence>
<protein>
    <submittedName>
        <fullName evidence="11">Poly(A) polymerase</fullName>
    </submittedName>
</protein>
<dbReference type="Pfam" id="PF12627">
    <property type="entry name" value="PolyA_pol_RNAbd"/>
    <property type="match status" value="1"/>
</dbReference>
<keyword evidence="2 8" id="KW-0808">Transferase</keyword>
<keyword evidence="6" id="KW-0547">Nucleotide-binding</keyword>
<gene>
    <name evidence="11" type="ORF">SAMN05192530_102121</name>
</gene>
<dbReference type="RefSeq" id="WP_090669973.1">
    <property type="nucleotide sequence ID" value="NZ_FNIT01000002.1"/>
</dbReference>
<reference evidence="11 12" key="1">
    <citation type="submission" date="2016-10" db="EMBL/GenBank/DDBJ databases">
        <authorList>
            <person name="de Groot N.N."/>
        </authorList>
    </citation>
    <scope>NUCLEOTIDE SEQUENCE [LARGE SCALE GENOMIC DNA]</scope>
    <source>
        <strain evidence="12">L7-484,KACC 16230,DSM 25025</strain>
    </source>
</reference>
<dbReference type="GO" id="GO:0046872">
    <property type="term" value="F:metal ion binding"/>
    <property type="evidence" value="ECO:0007669"/>
    <property type="project" value="UniProtKB-KW"/>
</dbReference>
<dbReference type="GO" id="GO:0016779">
    <property type="term" value="F:nucleotidyltransferase activity"/>
    <property type="evidence" value="ECO:0007669"/>
    <property type="project" value="UniProtKB-KW"/>
</dbReference>
<dbReference type="GO" id="GO:0000166">
    <property type="term" value="F:nucleotide binding"/>
    <property type="evidence" value="ECO:0007669"/>
    <property type="project" value="UniProtKB-KW"/>
</dbReference>
<evidence type="ECO:0000313" key="12">
    <source>
        <dbReference type="Proteomes" id="UP000198793"/>
    </source>
</evidence>
<keyword evidence="7" id="KW-0460">Magnesium</keyword>
<keyword evidence="8" id="KW-0694">RNA-binding</keyword>
<dbReference type="STRING" id="1166073.SAMN05192530_102121"/>
<dbReference type="InterPro" id="IPR032828">
    <property type="entry name" value="PolyA_RNA-bd"/>
</dbReference>
<evidence type="ECO:0000259" key="10">
    <source>
        <dbReference type="Pfam" id="PF12627"/>
    </source>
</evidence>
<dbReference type="EMBL" id="FNIT01000002">
    <property type="protein sequence ID" value="SDN83757.1"/>
    <property type="molecule type" value="Genomic_DNA"/>
</dbReference>
<comment type="cofactor">
    <cofactor evidence="1">
        <name>Mg(2+)</name>
        <dbReference type="ChEBI" id="CHEBI:18420"/>
    </cofactor>
</comment>
<dbReference type="Gene3D" id="3.30.460.10">
    <property type="entry name" value="Beta Polymerase, domain 2"/>
    <property type="match status" value="1"/>
</dbReference>
<keyword evidence="12" id="KW-1185">Reference proteome</keyword>
<dbReference type="AlphaFoldDB" id="A0A1H0EMT9"/>
<sequence>MTRIEADWLREPWLQRLLLALSAEGEAARVVGGAVRNTLMGRAITDVDVATTTPPDETARRVEAAGLRAVPTGIEHGTVTAVTPDGRPYEVTTLREDVETDGRHAVVRFGRSWQHDAERRDFTINALYCDADGEVLDFVGGLADIASGTLRFIGDATQRIAEDRLRVLRFFRFFAWYGSGRPDADALRASARAKGDLEPLSAERVWAELRKLLAAPDPSRALLWMRQSGVLSAVLPESERWGIDAIHPLVQAEGALGWPADPLRRLEAIVPPDPVRLTELARRLKLSNTERDRLVRFAQAEEPAEEESEGAFAARLLFGDRQALADRLALRLALARPKAEGDAAMLASLSRTAARLAQAERFDPPPFPVSGNDLMARGIAAGPELGRQLDQLRRVWAESGFALGREALLARLDPAAG</sequence>
<dbReference type="Gene3D" id="1.10.3090.10">
    <property type="entry name" value="cca-adding enzyme, domain 2"/>
    <property type="match status" value="1"/>
</dbReference>
<dbReference type="CDD" id="cd05398">
    <property type="entry name" value="NT_ClassII-CCAase"/>
    <property type="match status" value="1"/>
</dbReference>